<evidence type="ECO:0000313" key="1">
    <source>
        <dbReference type="EMBL" id="SVA12401.1"/>
    </source>
</evidence>
<dbReference type="EMBL" id="UINC01004179">
    <property type="protein sequence ID" value="SVA12401.1"/>
    <property type="molecule type" value="Genomic_DNA"/>
</dbReference>
<reference evidence="1" key="1">
    <citation type="submission" date="2018-05" db="EMBL/GenBank/DDBJ databases">
        <authorList>
            <person name="Lanie J.A."/>
            <person name="Ng W.-L."/>
            <person name="Kazmierczak K.M."/>
            <person name="Andrzejewski T.M."/>
            <person name="Davidsen T.M."/>
            <person name="Wayne K.J."/>
            <person name="Tettelin H."/>
            <person name="Glass J.I."/>
            <person name="Rusch D."/>
            <person name="Podicherti R."/>
            <person name="Tsui H.-C.T."/>
            <person name="Winkler M.E."/>
        </authorList>
    </citation>
    <scope>NUCLEOTIDE SEQUENCE</scope>
</reference>
<proteinExistence type="predicted"/>
<dbReference type="AlphaFoldDB" id="A0A381TA51"/>
<name>A0A381TA51_9ZZZZ</name>
<sequence length="29" mass="3169">VKPEIEAVPVVDRVKPRLKGFPQLIVAGL</sequence>
<accession>A0A381TA51</accession>
<gene>
    <name evidence="1" type="ORF">METZ01_LOCUS65255</name>
</gene>
<feature type="non-terminal residue" evidence="1">
    <location>
        <position position="1"/>
    </location>
</feature>
<protein>
    <submittedName>
        <fullName evidence="1">Uncharacterized protein</fullName>
    </submittedName>
</protein>
<organism evidence="1">
    <name type="scientific">marine metagenome</name>
    <dbReference type="NCBI Taxonomy" id="408172"/>
    <lineage>
        <taxon>unclassified sequences</taxon>
        <taxon>metagenomes</taxon>
        <taxon>ecological metagenomes</taxon>
    </lineage>
</organism>